<dbReference type="PANTHER" id="PTHR46345:SF8">
    <property type="entry name" value="FORMIN 3, ISOFORM B"/>
    <property type="match status" value="1"/>
</dbReference>
<dbReference type="AlphaFoldDB" id="A0ABD2PMV3"/>
<evidence type="ECO:0000313" key="2">
    <source>
        <dbReference type="EMBL" id="KAL3308836.1"/>
    </source>
</evidence>
<dbReference type="PANTHER" id="PTHR46345">
    <property type="entry name" value="INVERTED FORMIN-2"/>
    <property type="match status" value="1"/>
</dbReference>
<name>A0ABD2PMV3_9PLAT</name>
<organism evidence="2 3">
    <name type="scientific">Cichlidogyrus casuarinus</name>
    <dbReference type="NCBI Taxonomy" id="1844966"/>
    <lineage>
        <taxon>Eukaryota</taxon>
        <taxon>Metazoa</taxon>
        <taxon>Spiralia</taxon>
        <taxon>Lophotrochozoa</taxon>
        <taxon>Platyhelminthes</taxon>
        <taxon>Monogenea</taxon>
        <taxon>Monopisthocotylea</taxon>
        <taxon>Dactylogyridea</taxon>
        <taxon>Ancyrocephalidae</taxon>
        <taxon>Cichlidogyrus</taxon>
    </lineage>
</organism>
<dbReference type="Gene3D" id="1.20.58.2220">
    <property type="entry name" value="Formin, FH2 domain"/>
    <property type="match status" value="1"/>
</dbReference>
<comment type="caution">
    <text evidence="2">The sequence shown here is derived from an EMBL/GenBank/DDBJ whole genome shotgun (WGS) entry which is preliminary data.</text>
</comment>
<dbReference type="InterPro" id="IPR042201">
    <property type="entry name" value="FH2_Formin_sf"/>
</dbReference>
<dbReference type="SUPFAM" id="SSF101447">
    <property type="entry name" value="Formin homology 2 domain (FH2 domain)"/>
    <property type="match status" value="1"/>
</dbReference>
<dbReference type="Pfam" id="PF02181">
    <property type="entry name" value="FH2"/>
    <property type="match status" value="1"/>
</dbReference>
<dbReference type="Proteomes" id="UP001626550">
    <property type="component" value="Unassembled WGS sequence"/>
</dbReference>
<feature type="domain" description="FH2" evidence="1">
    <location>
        <begin position="1"/>
        <end position="172"/>
    </location>
</feature>
<gene>
    <name evidence="2" type="primary">FHDC1</name>
    <name evidence="2" type="ORF">Ciccas_012625</name>
</gene>
<dbReference type="PROSITE" id="PS51444">
    <property type="entry name" value="FH2"/>
    <property type="match status" value="1"/>
</dbReference>
<accession>A0ABD2PMV3</accession>
<evidence type="ECO:0000259" key="1">
    <source>
        <dbReference type="PROSITE" id="PS51444"/>
    </source>
</evidence>
<dbReference type="InterPro" id="IPR015425">
    <property type="entry name" value="FH2_Formin"/>
</dbReference>
<reference evidence="2 3" key="1">
    <citation type="submission" date="2024-11" db="EMBL/GenBank/DDBJ databases">
        <title>Adaptive evolution of stress response genes in parasites aligns with host niche diversity.</title>
        <authorList>
            <person name="Hahn C."/>
            <person name="Resl P."/>
        </authorList>
    </citation>
    <scope>NUCLEOTIDE SEQUENCE [LARGE SCALE GENOMIC DNA]</scope>
    <source>
        <strain evidence="2">EGGRZ-B1_66</strain>
        <tissue evidence="2">Body</tissue>
    </source>
</reference>
<sequence>MKKSSIIGPERLKSLVKLLPTDQEEDLIRNFRGSTVNLDPAEKFLVDLVQELPQYRQWIDGMLLYEEFQITIAWIKPTAKWIIDTAQALMDSESLRGILRLILKIGNFLNNGECIGSASGFAMNSLLKLSDVRSNVNSRITLLHYLVQEIETRYPGWLHVDKQFPYLKDAAE</sequence>
<keyword evidence="3" id="KW-1185">Reference proteome</keyword>
<evidence type="ECO:0000313" key="3">
    <source>
        <dbReference type="Proteomes" id="UP001626550"/>
    </source>
</evidence>
<protein>
    <submittedName>
        <fullName evidence="2">FH2 domain-containing protein 1</fullName>
    </submittedName>
</protein>
<dbReference type="EMBL" id="JBJKFK010004632">
    <property type="protein sequence ID" value="KAL3308836.1"/>
    <property type="molecule type" value="Genomic_DNA"/>
</dbReference>
<proteinExistence type="predicted"/>